<dbReference type="InterPro" id="IPR005467">
    <property type="entry name" value="His_kinase_dom"/>
</dbReference>
<dbReference type="PROSITE" id="PS50110">
    <property type="entry name" value="RESPONSE_REGULATORY"/>
    <property type="match status" value="1"/>
</dbReference>
<name>A0A139IM46_9PEZI</name>
<dbReference type="GO" id="GO:0000155">
    <property type="term" value="F:phosphorelay sensor kinase activity"/>
    <property type="evidence" value="ECO:0007669"/>
    <property type="project" value="InterPro"/>
</dbReference>
<dbReference type="STRING" id="113226.A0A139IM46"/>
<feature type="region of interest" description="Disordered" evidence="3">
    <location>
        <begin position="804"/>
        <end position="825"/>
    </location>
</feature>
<evidence type="ECO:0008006" key="8">
    <source>
        <dbReference type="Google" id="ProtNLM"/>
    </source>
</evidence>
<dbReference type="PANTHER" id="PTHR43719">
    <property type="entry name" value="TWO-COMPONENT HISTIDINE KINASE"/>
    <property type="match status" value="1"/>
</dbReference>
<dbReference type="InterPro" id="IPR001789">
    <property type="entry name" value="Sig_transdc_resp-reg_receiver"/>
</dbReference>
<feature type="region of interest" description="Disordered" evidence="3">
    <location>
        <begin position="565"/>
        <end position="584"/>
    </location>
</feature>
<evidence type="ECO:0000256" key="1">
    <source>
        <dbReference type="ARBA" id="ARBA00022553"/>
    </source>
</evidence>
<dbReference type="PRINTS" id="PR00344">
    <property type="entry name" value="BCTRLSENSOR"/>
</dbReference>
<gene>
    <name evidence="6" type="ORF">AC579_5526</name>
</gene>
<dbReference type="EMBL" id="LFZO01000048">
    <property type="protein sequence ID" value="KXT15877.1"/>
    <property type="molecule type" value="Genomic_DNA"/>
</dbReference>
<dbReference type="CDD" id="cd00082">
    <property type="entry name" value="HisKA"/>
    <property type="match status" value="1"/>
</dbReference>
<dbReference type="FunFam" id="1.10.287.130:FF:000023">
    <property type="entry name" value="Sensor histidine kinase/response regulator, putative"/>
    <property type="match status" value="1"/>
</dbReference>
<protein>
    <recommendedName>
        <fullName evidence="8">Histidine kinase</fullName>
    </recommendedName>
</protein>
<dbReference type="Proteomes" id="UP000073492">
    <property type="component" value="Unassembled WGS sequence"/>
</dbReference>
<sequence>MGRPSLSGPSREHQNPSHGCQPHRHTSSCSCRSDNQSFQSKKPLPGNRDMRGPFTDEGNDYVEPEEVGEIRARELFQYYRPPAEAKDEAVFLPYPDTVLQAHAQLAAYRLDVQRAMIGLVDKDCSYFVAEATRTLDLEDTSQSEHTNDGLWYGSISAPKKGGLVEWTLAQDPRIVDGQEVPAHYEVLDMSKDPRWMNNRFVNSEPYFRYYCGLPLRTENDINIGALFLLDDRPRDSTSLVRLRVLLTLAHNIMAHMRTVKEAHEKQRAIYMNMCMADFISPDYRFRSRQLNPRRSSDSPQRRASKGKQAQMQVESRADESSLHVTPDETPGASAAVTPTTATPEVAPARTSSRSPTGSRRESFRDGIQISTEPSPEYLQQDELNNVDCTGFGESGVPSTEEDDPDGDHPADPSTPVQESTIRTDGNEHPPDDPLQQTVDAPTSSDSVKQTPSALSLDTIHQLSTRPERGRSPDRRQSTKGSTTSSRSPPPRNITEADHQRAFDRATYLIRQSMSFSQYGGGGVVLLDTNANANSADPVLRRHEDDYEELTDAFNVDRLDVAADHGISASHPRPGSRQGSAHSGAMKERVVLAAASVTDGRTPKNFGRADPSWRVTLAPPELQQMCKRHPRGKLYDLPDHIGTSLFDWEGRPVTGRLSFKLYELVLLRRQFPQAKQVIFVPMFHAKLNRWTSCFAWTNSRYRIFSYEMDYLPLLSFCNAIRAEIVRLATVFADQQKSDFIGSVSHELRSPLHGILASLEFLQDTECDAFQKSCLDTMDACAHTLLDTVAMVLDYSKVNTLKHKSSAQSAGSSQDSAERDEPKAPAATSLRADPIFAVEQECNVALVTEEVIDGLAIGHLAKTRMNVGFDDTAIDFNSTLNDASVRPELRRIVNATRPEVELILDIAPPTDWVFSTQPGAIRRLVMNLFGNSLKYTKHGYINVCLRSIAQESAANKTVQFKEDKPEQIKLTVTDTGQGISPEYLRTKIFTPFAQENARSAGTGLGLSIVRSIVNMLSGEIEIKSIVNVGTIVERLNTTGAPSKTTLVPDESRVTDQSVTFLQNLRTPPQAAIYEPALEHDSFGQTQGAVAVHSALVLYLTGWFGFPVLQTWNFDLPAQIVIVDEIHLPTLLAQRPDFLENLSLQSIIILCANPGRQAILAKDIKSSQVELLCKPFGPYKLARAVKRALDKAPQQQSGSEYGMRGKASAANSTKSAKPTQGSGRSPRLDSPTSLGPVSLGVTHFKEISASSDGGFPFPNHAEPAGLDPRAKTGDPAASIAPPAFLAPPGSSENGAKAAATQDRPSLSPGHSVPDTNVKSTSVWQHSNTVQSRKPRLLLVDDNKVNLKLLQTFVQKRGYDDSICKTAEDGQQAVESYDLDTPDIIFMDISMPVMDGFEATRIIRRRESEKREQKAQGKSARNYHGPLRIKPALVVALTGNAKGSDQSEAFEAGVDIYMTKPVSFKQVGRLLENWRDGE</sequence>
<evidence type="ECO:0000259" key="4">
    <source>
        <dbReference type="PROSITE" id="PS50109"/>
    </source>
</evidence>
<dbReference type="Pfam" id="PF00512">
    <property type="entry name" value="HisKA"/>
    <property type="match status" value="1"/>
</dbReference>
<feature type="compositionally biased region" description="Polar residues" evidence="3">
    <location>
        <begin position="414"/>
        <end position="423"/>
    </location>
</feature>
<dbReference type="InterPro" id="IPR003661">
    <property type="entry name" value="HisK_dim/P_dom"/>
</dbReference>
<dbReference type="SMART" id="SM00448">
    <property type="entry name" value="REC"/>
    <property type="match status" value="1"/>
</dbReference>
<feature type="compositionally biased region" description="Polar residues" evidence="3">
    <location>
        <begin position="434"/>
        <end position="464"/>
    </location>
</feature>
<feature type="compositionally biased region" description="Low complexity" evidence="3">
    <location>
        <begin position="329"/>
        <end position="357"/>
    </location>
</feature>
<dbReference type="OrthoDB" id="303614at2759"/>
<feature type="compositionally biased region" description="Polar residues" evidence="3">
    <location>
        <begin position="27"/>
        <end position="40"/>
    </location>
</feature>
<feature type="compositionally biased region" description="Low complexity" evidence="3">
    <location>
        <begin position="804"/>
        <end position="813"/>
    </location>
</feature>
<dbReference type="PANTHER" id="PTHR43719:SF28">
    <property type="entry name" value="PEROXIDE STRESS-ACTIVATED HISTIDINE KINASE MAK1-RELATED"/>
    <property type="match status" value="1"/>
</dbReference>
<reference evidence="6 7" key="1">
    <citation type="submission" date="2015-07" db="EMBL/GenBank/DDBJ databases">
        <title>Comparative genomics of the Sigatoka disease complex on banana suggests a link between parallel evolutionary changes in Pseudocercospora fijiensis and Pseudocercospora eumusae and increased virulence on the banana host.</title>
        <authorList>
            <person name="Chang T.-C."/>
            <person name="Salvucci A."/>
            <person name="Crous P.W."/>
            <person name="Stergiopoulos I."/>
        </authorList>
    </citation>
    <scope>NUCLEOTIDE SEQUENCE [LARGE SCALE GENOMIC DNA]</scope>
    <source>
        <strain evidence="6 7">CBS 116634</strain>
    </source>
</reference>
<feature type="modified residue" description="4-aspartylphosphate" evidence="2">
    <location>
        <position position="1384"/>
    </location>
</feature>
<proteinExistence type="predicted"/>
<feature type="region of interest" description="Disordered" evidence="3">
    <location>
        <begin position="1"/>
        <end position="61"/>
    </location>
</feature>
<feature type="region of interest" description="Disordered" evidence="3">
    <location>
        <begin position="1188"/>
        <end position="1233"/>
    </location>
</feature>
<dbReference type="SMART" id="SM00387">
    <property type="entry name" value="HATPase_c"/>
    <property type="match status" value="1"/>
</dbReference>
<dbReference type="InterPro" id="IPR004358">
    <property type="entry name" value="Sig_transdc_His_kin-like_C"/>
</dbReference>
<dbReference type="SUPFAM" id="SSF55874">
    <property type="entry name" value="ATPase domain of HSP90 chaperone/DNA topoisomerase II/histidine kinase"/>
    <property type="match status" value="1"/>
</dbReference>
<feature type="compositionally biased region" description="Low complexity" evidence="3">
    <location>
        <begin position="1203"/>
        <end position="1214"/>
    </location>
</feature>
<dbReference type="Gene3D" id="3.30.450.40">
    <property type="match status" value="1"/>
</dbReference>
<dbReference type="InterPro" id="IPR036890">
    <property type="entry name" value="HATPase_C_sf"/>
</dbReference>
<dbReference type="Gene3D" id="1.10.287.130">
    <property type="match status" value="1"/>
</dbReference>
<dbReference type="SMART" id="SM00388">
    <property type="entry name" value="HisKA"/>
    <property type="match status" value="1"/>
</dbReference>
<evidence type="ECO:0000313" key="6">
    <source>
        <dbReference type="EMBL" id="KXT15877.1"/>
    </source>
</evidence>
<organism evidence="6 7">
    <name type="scientific">Pseudocercospora musae</name>
    <dbReference type="NCBI Taxonomy" id="113226"/>
    <lineage>
        <taxon>Eukaryota</taxon>
        <taxon>Fungi</taxon>
        <taxon>Dikarya</taxon>
        <taxon>Ascomycota</taxon>
        <taxon>Pezizomycotina</taxon>
        <taxon>Dothideomycetes</taxon>
        <taxon>Dothideomycetidae</taxon>
        <taxon>Mycosphaerellales</taxon>
        <taxon>Mycosphaerellaceae</taxon>
        <taxon>Pseudocercospora</taxon>
    </lineage>
</organism>
<dbReference type="Gene3D" id="3.40.50.2300">
    <property type="match status" value="1"/>
</dbReference>
<evidence type="ECO:0000313" key="7">
    <source>
        <dbReference type="Proteomes" id="UP000073492"/>
    </source>
</evidence>
<evidence type="ECO:0000256" key="2">
    <source>
        <dbReference type="PROSITE-ProRule" id="PRU00169"/>
    </source>
</evidence>
<dbReference type="InterPro" id="IPR011006">
    <property type="entry name" value="CheY-like_superfamily"/>
</dbReference>
<keyword evidence="1 2" id="KW-0597">Phosphoprotein</keyword>
<feature type="compositionally biased region" description="Basic and acidic residues" evidence="3">
    <location>
        <begin position="465"/>
        <end position="476"/>
    </location>
</feature>
<dbReference type="Pfam" id="PF02518">
    <property type="entry name" value="HATPase_c"/>
    <property type="match status" value="1"/>
</dbReference>
<dbReference type="InterPro" id="IPR036097">
    <property type="entry name" value="HisK_dim/P_sf"/>
</dbReference>
<feature type="region of interest" description="Disordered" evidence="3">
    <location>
        <begin position="289"/>
        <end position="499"/>
    </location>
</feature>
<dbReference type="SUPFAM" id="SSF52172">
    <property type="entry name" value="CheY-like"/>
    <property type="match status" value="1"/>
</dbReference>
<dbReference type="Gene3D" id="3.30.565.10">
    <property type="entry name" value="Histidine kinase-like ATPase, C-terminal domain"/>
    <property type="match status" value="1"/>
</dbReference>
<feature type="compositionally biased region" description="Polar residues" evidence="3">
    <location>
        <begin position="1310"/>
        <end position="1323"/>
    </location>
</feature>
<dbReference type="InterPro" id="IPR050956">
    <property type="entry name" value="2C_system_His_kinase"/>
</dbReference>
<keyword evidence="7" id="KW-1185">Reference proteome</keyword>
<dbReference type="CDD" id="cd17546">
    <property type="entry name" value="REC_hyHK_CKI1_RcsC-like"/>
    <property type="match status" value="1"/>
</dbReference>
<dbReference type="InterPro" id="IPR029016">
    <property type="entry name" value="GAF-like_dom_sf"/>
</dbReference>
<evidence type="ECO:0000256" key="3">
    <source>
        <dbReference type="SAM" id="MobiDB-lite"/>
    </source>
</evidence>
<dbReference type="SUPFAM" id="SSF47384">
    <property type="entry name" value="Homodimeric domain of signal transducing histidine kinase"/>
    <property type="match status" value="1"/>
</dbReference>
<evidence type="ECO:0000259" key="5">
    <source>
        <dbReference type="PROSITE" id="PS50110"/>
    </source>
</evidence>
<dbReference type="SUPFAM" id="SSF55781">
    <property type="entry name" value="GAF domain-like"/>
    <property type="match status" value="1"/>
</dbReference>
<comment type="caution">
    <text evidence="6">The sequence shown here is derived from an EMBL/GenBank/DDBJ whole genome shotgun (WGS) entry which is preliminary data.</text>
</comment>
<dbReference type="InterPro" id="IPR003594">
    <property type="entry name" value="HATPase_dom"/>
</dbReference>
<feature type="region of interest" description="Disordered" evidence="3">
    <location>
        <begin position="1247"/>
        <end position="1323"/>
    </location>
</feature>
<accession>A0A139IM46</accession>
<feature type="domain" description="Response regulatory" evidence="5">
    <location>
        <begin position="1332"/>
        <end position="1471"/>
    </location>
</feature>
<dbReference type="Pfam" id="PF00072">
    <property type="entry name" value="Response_reg"/>
    <property type="match status" value="1"/>
</dbReference>
<feature type="domain" description="Histidine kinase" evidence="4">
    <location>
        <begin position="741"/>
        <end position="1030"/>
    </location>
</feature>
<dbReference type="PROSITE" id="PS50109">
    <property type="entry name" value="HIS_KIN"/>
    <property type="match status" value="1"/>
</dbReference>